<reference evidence="5" key="1">
    <citation type="submission" date="2022-11" db="EMBL/GenBank/DDBJ databases">
        <authorList>
            <person name="Mo P."/>
        </authorList>
    </citation>
    <scope>NUCLEOTIDE SEQUENCE</scope>
    <source>
        <strain evidence="5">HUAS 11-8</strain>
    </source>
</reference>
<dbReference type="PANTHER" id="PTHR43792:SF8">
    <property type="entry name" value="[RIBOSOMAL PROTEIN US5]-ALANINE N-ACETYLTRANSFERASE"/>
    <property type="match status" value="1"/>
</dbReference>
<protein>
    <submittedName>
        <fullName evidence="5">GNAT family protein</fullName>
    </submittedName>
</protein>
<organism evidence="5 6">
    <name type="scientific">Amycolatopsis cynarae</name>
    <dbReference type="NCBI Taxonomy" id="2995223"/>
    <lineage>
        <taxon>Bacteria</taxon>
        <taxon>Bacillati</taxon>
        <taxon>Actinomycetota</taxon>
        <taxon>Actinomycetes</taxon>
        <taxon>Pseudonocardiales</taxon>
        <taxon>Pseudonocardiaceae</taxon>
        <taxon>Amycolatopsis</taxon>
    </lineage>
</organism>
<name>A0ABY7AXP2_9PSEU</name>
<dbReference type="PROSITE" id="PS51186">
    <property type="entry name" value="GNAT"/>
    <property type="match status" value="1"/>
</dbReference>
<dbReference type="Pfam" id="PF13302">
    <property type="entry name" value="Acetyltransf_3"/>
    <property type="match status" value="1"/>
</dbReference>
<evidence type="ECO:0000313" key="6">
    <source>
        <dbReference type="Proteomes" id="UP001163203"/>
    </source>
</evidence>
<keyword evidence="1" id="KW-0808">Transferase</keyword>
<dbReference type="Proteomes" id="UP001163203">
    <property type="component" value="Chromosome"/>
</dbReference>
<evidence type="ECO:0000256" key="2">
    <source>
        <dbReference type="ARBA" id="ARBA00023315"/>
    </source>
</evidence>
<dbReference type="EMBL" id="CP113836">
    <property type="protein sequence ID" value="WAL63682.1"/>
    <property type="molecule type" value="Genomic_DNA"/>
</dbReference>
<dbReference type="SUPFAM" id="SSF55729">
    <property type="entry name" value="Acyl-CoA N-acyltransferases (Nat)"/>
    <property type="match status" value="1"/>
</dbReference>
<dbReference type="PANTHER" id="PTHR43792">
    <property type="entry name" value="GNAT FAMILY, PUTATIVE (AFU_ORTHOLOGUE AFUA_3G00765)-RELATED-RELATED"/>
    <property type="match status" value="1"/>
</dbReference>
<feature type="domain" description="N-acetyltransferase" evidence="4">
    <location>
        <begin position="13"/>
        <end position="180"/>
    </location>
</feature>
<dbReference type="Gene3D" id="3.40.630.30">
    <property type="match status" value="1"/>
</dbReference>
<evidence type="ECO:0000256" key="1">
    <source>
        <dbReference type="ARBA" id="ARBA00022679"/>
    </source>
</evidence>
<proteinExistence type="inferred from homology"/>
<sequence>MLQPTYPIKTARLILRPFTPDDLAAFHAVYTHPDVTRFLDGEPRTRTESAALLATKVQGTALTRPGQTLAIAIELVETGELIGDLTLQWVDGEAGNGEVAIALHPRHQGSGYAAEALTELMRLGFEDLGLHRMFGRCDARNVASASLMEALGLRREAHLRENERIRGEWRDELVYAILATEWRRR</sequence>
<gene>
    <name evidence="5" type="ORF">ORV05_22075</name>
</gene>
<keyword evidence="2" id="KW-0012">Acyltransferase</keyword>
<dbReference type="InterPro" id="IPR000182">
    <property type="entry name" value="GNAT_dom"/>
</dbReference>
<dbReference type="InterPro" id="IPR051531">
    <property type="entry name" value="N-acetyltransferase"/>
</dbReference>
<evidence type="ECO:0000259" key="4">
    <source>
        <dbReference type="PROSITE" id="PS51186"/>
    </source>
</evidence>
<dbReference type="InterPro" id="IPR016181">
    <property type="entry name" value="Acyl_CoA_acyltransferase"/>
</dbReference>
<evidence type="ECO:0000313" key="5">
    <source>
        <dbReference type="EMBL" id="WAL63682.1"/>
    </source>
</evidence>
<evidence type="ECO:0000256" key="3">
    <source>
        <dbReference type="ARBA" id="ARBA00038502"/>
    </source>
</evidence>
<keyword evidence="6" id="KW-1185">Reference proteome</keyword>
<comment type="similarity">
    <text evidence="3">Belongs to the acetyltransferase family. RimJ subfamily.</text>
</comment>
<accession>A0ABY7AXP2</accession>
<dbReference type="RefSeq" id="WP_268753921.1">
    <property type="nucleotide sequence ID" value="NZ_CP113836.1"/>
</dbReference>